<keyword evidence="2" id="KW-1185">Reference proteome</keyword>
<accession>A0A2N3IGC5</accession>
<protein>
    <submittedName>
        <fullName evidence="1">Uncharacterized protein</fullName>
    </submittedName>
</protein>
<name>A0A2N3IGC5_9BACT</name>
<dbReference type="AlphaFoldDB" id="A0A2N3IGC5"/>
<dbReference type="RefSeq" id="WP_143470796.1">
    <property type="nucleotide sequence ID" value="NZ_MVDE01000001.1"/>
</dbReference>
<dbReference type="EMBL" id="MVDE01000001">
    <property type="protein sequence ID" value="PKQ69376.1"/>
    <property type="molecule type" value="Genomic_DNA"/>
</dbReference>
<reference evidence="1 2" key="1">
    <citation type="journal article" date="2017" name="Front. Microbiol.">
        <title>Labilibaculum manganireducens gen. nov., sp. nov. and Labilibaculum filiforme sp. nov., Novel Bacteroidetes Isolated from Subsurface Sediments of the Baltic Sea.</title>
        <authorList>
            <person name="Vandieken V."/>
            <person name="Marshall I.P."/>
            <person name="Niemann H."/>
            <person name="Engelen B."/>
            <person name="Cypionka H."/>
        </authorList>
    </citation>
    <scope>NUCLEOTIDE SEQUENCE [LARGE SCALE GENOMIC DNA]</scope>
    <source>
        <strain evidence="1 2">59.10-2M</strain>
    </source>
</reference>
<proteinExistence type="predicted"/>
<dbReference type="Proteomes" id="UP000233618">
    <property type="component" value="Unassembled WGS sequence"/>
</dbReference>
<comment type="caution">
    <text evidence="1">The sequence shown here is derived from an EMBL/GenBank/DDBJ whole genome shotgun (WGS) entry which is preliminary data.</text>
</comment>
<organism evidence="1 2">
    <name type="scientific">Labilibaculum manganireducens</name>
    <dbReference type="NCBI Taxonomy" id="1940525"/>
    <lineage>
        <taxon>Bacteria</taxon>
        <taxon>Pseudomonadati</taxon>
        <taxon>Bacteroidota</taxon>
        <taxon>Bacteroidia</taxon>
        <taxon>Marinilabiliales</taxon>
        <taxon>Marinifilaceae</taxon>
        <taxon>Labilibaculum</taxon>
    </lineage>
</organism>
<evidence type="ECO:0000313" key="2">
    <source>
        <dbReference type="Proteomes" id="UP000233618"/>
    </source>
</evidence>
<evidence type="ECO:0000313" key="1">
    <source>
        <dbReference type="EMBL" id="PKQ69376.1"/>
    </source>
</evidence>
<sequence>METKCPKCKDEDCHELVSVQNNPNLISCRNCGHVYFVELKLIYRKAYEKEPGCFSIDKN</sequence>
<gene>
    <name evidence="1" type="ORF">BZG01_00110</name>
</gene>